<keyword evidence="5 7" id="KW-0472">Membrane</keyword>
<feature type="domain" description="Major facilitator superfamily (MFS) profile" evidence="8">
    <location>
        <begin position="48"/>
        <end position="492"/>
    </location>
</feature>
<dbReference type="GO" id="GO:0022857">
    <property type="term" value="F:transmembrane transporter activity"/>
    <property type="evidence" value="ECO:0007669"/>
    <property type="project" value="InterPro"/>
</dbReference>
<evidence type="ECO:0000256" key="6">
    <source>
        <dbReference type="SAM" id="MobiDB-lite"/>
    </source>
</evidence>
<feature type="transmembrane region" description="Helical" evidence="7">
    <location>
        <begin position="468"/>
        <end position="488"/>
    </location>
</feature>
<accession>A0A9P7YHP8</accession>
<keyword evidence="10" id="KW-1185">Reference proteome</keyword>
<feature type="transmembrane region" description="Helical" evidence="7">
    <location>
        <begin position="288"/>
        <end position="305"/>
    </location>
</feature>
<sequence length="546" mass="60108">MSKKHEEGLGDFPNLEPLNEAENPIVTNKSETPLSPYSIFTKPQKRIITLLIGLAMMFSPLTANIYLPCIPVLEQQYHTTTQNINLTITAYIVLQGIAPAFFGELSDKVGRRPVYLLGFSIYFGASIGLALQDNYSALLILRMLQSIGASVPVALGYGVVADVASPAERGTMLGPAMVTTNLGPVLGPLIGGPLAQNAGWRWVFWFLSIAGGTFLLVIALLLPETCRNIVGNGSIDSGKWNKPMLPYLYPKVEVLEREWNEPEPLSVRFFRVMPNPMRSFRLILEKDTSMVLLLAGIFYMMYYIVQASLPPLFIEYYGLDETQIGLCYLALSFGVIFGGFMNARVMDWNYRMTAKALGVEVDKVRGDDLGKFPIERARARLAEVFMLLRFCFVLGYGWSLRQHIAIPLIIQFFIGLLGINQSFNTLLVEIHRDSASTAAASGNIARCALAAGGVAVMSPLISKMGVGPFFSLVAGVTCLGGVGLVWLIRFKGMKWRLERDAKRSKKELAKSRKGPNSKPLYLKQEMSGVDGAAVAKDEERAVLPKA</sequence>
<feature type="transmembrane region" description="Helical" evidence="7">
    <location>
        <begin position="137"/>
        <end position="160"/>
    </location>
</feature>
<dbReference type="AlphaFoldDB" id="A0A9P7YHP8"/>
<dbReference type="InterPro" id="IPR036259">
    <property type="entry name" value="MFS_trans_sf"/>
</dbReference>
<dbReference type="Pfam" id="PF07690">
    <property type="entry name" value="MFS_1"/>
    <property type="match status" value="1"/>
</dbReference>
<dbReference type="PROSITE" id="PS50850">
    <property type="entry name" value="MFS"/>
    <property type="match status" value="1"/>
</dbReference>
<name>A0A9P7YHP8_9HELO</name>
<dbReference type="Gene3D" id="1.20.1720.10">
    <property type="entry name" value="Multidrug resistance protein D"/>
    <property type="match status" value="1"/>
</dbReference>
<comment type="subcellular location">
    <subcellularLocation>
        <location evidence="1">Membrane</location>
        <topology evidence="1">Multi-pass membrane protein</topology>
    </subcellularLocation>
</comment>
<evidence type="ECO:0000313" key="9">
    <source>
        <dbReference type="EMBL" id="KAG9233800.1"/>
    </source>
</evidence>
<dbReference type="SUPFAM" id="SSF103473">
    <property type="entry name" value="MFS general substrate transporter"/>
    <property type="match status" value="1"/>
</dbReference>
<dbReference type="PANTHER" id="PTHR23502:SF51">
    <property type="entry name" value="QUINIDINE RESISTANCE PROTEIN 1-RELATED"/>
    <property type="match status" value="1"/>
</dbReference>
<feature type="transmembrane region" description="Helical" evidence="7">
    <location>
        <begin position="404"/>
        <end position="423"/>
    </location>
</feature>
<feature type="transmembrane region" description="Helical" evidence="7">
    <location>
        <begin position="114"/>
        <end position="131"/>
    </location>
</feature>
<feature type="transmembrane region" description="Helical" evidence="7">
    <location>
        <begin position="83"/>
        <end position="102"/>
    </location>
</feature>
<feature type="transmembrane region" description="Helical" evidence="7">
    <location>
        <begin position="202"/>
        <end position="222"/>
    </location>
</feature>
<evidence type="ECO:0000256" key="3">
    <source>
        <dbReference type="ARBA" id="ARBA00022692"/>
    </source>
</evidence>
<feature type="region of interest" description="Disordered" evidence="6">
    <location>
        <begin position="1"/>
        <end position="20"/>
    </location>
</feature>
<keyword evidence="3 7" id="KW-0812">Transmembrane</keyword>
<feature type="transmembrane region" description="Helical" evidence="7">
    <location>
        <begin position="381"/>
        <end position="398"/>
    </location>
</feature>
<feature type="transmembrane region" description="Helical" evidence="7">
    <location>
        <begin position="172"/>
        <end position="190"/>
    </location>
</feature>
<proteinExistence type="predicted"/>
<feature type="transmembrane region" description="Helical" evidence="7">
    <location>
        <begin position="325"/>
        <end position="345"/>
    </location>
</feature>
<dbReference type="GO" id="GO:0005886">
    <property type="term" value="C:plasma membrane"/>
    <property type="evidence" value="ECO:0007669"/>
    <property type="project" value="TreeGrafter"/>
</dbReference>
<keyword evidence="4 7" id="KW-1133">Transmembrane helix</keyword>
<evidence type="ECO:0000256" key="7">
    <source>
        <dbReference type="SAM" id="Phobius"/>
    </source>
</evidence>
<feature type="transmembrane region" description="Helical" evidence="7">
    <location>
        <begin position="444"/>
        <end position="462"/>
    </location>
</feature>
<dbReference type="InterPro" id="IPR020846">
    <property type="entry name" value="MFS_dom"/>
</dbReference>
<dbReference type="Gene3D" id="1.20.1250.20">
    <property type="entry name" value="MFS general substrate transporter like domains"/>
    <property type="match status" value="1"/>
</dbReference>
<dbReference type="PANTHER" id="PTHR23502">
    <property type="entry name" value="MAJOR FACILITATOR SUPERFAMILY"/>
    <property type="match status" value="1"/>
</dbReference>
<evidence type="ECO:0000313" key="10">
    <source>
        <dbReference type="Proteomes" id="UP000824998"/>
    </source>
</evidence>
<dbReference type="FunFam" id="1.20.1720.10:FF:000009">
    <property type="entry name" value="MFS multidrug transporter"/>
    <property type="match status" value="1"/>
</dbReference>
<keyword evidence="2" id="KW-0813">Transport</keyword>
<evidence type="ECO:0000259" key="8">
    <source>
        <dbReference type="PROSITE" id="PS50850"/>
    </source>
</evidence>
<comment type="caution">
    <text evidence="9">The sequence shown here is derived from an EMBL/GenBank/DDBJ whole genome shotgun (WGS) entry which is preliminary data.</text>
</comment>
<dbReference type="EMBL" id="MU251486">
    <property type="protein sequence ID" value="KAG9233800.1"/>
    <property type="molecule type" value="Genomic_DNA"/>
</dbReference>
<evidence type="ECO:0000256" key="1">
    <source>
        <dbReference type="ARBA" id="ARBA00004141"/>
    </source>
</evidence>
<reference evidence="9" key="1">
    <citation type="journal article" date="2021" name="IMA Fungus">
        <title>Genomic characterization of three marine fungi, including Emericellopsis atlantica sp. nov. with signatures of a generalist lifestyle and marine biomass degradation.</title>
        <authorList>
            <person name="Hagestad O.C."/>
            <person name="Hou L."/>
            <person name="Andersen J.H."/>
            <person name="Hansen E.H."/>
            <person name="Altermark B."/>
            <person name="Li C."/>
            <person name="Kuhnert E."/>
            <person name="Cox R.J."/>
            <person name="Crous P.W."/>
            <person name="Spatafora J.W."/>
            <person name="Lail K."/>
            <person name="Amirebrahimi M."/>
            <person name="Lipzen A."/>
            <person name="Pangilinan J."/>
            <person name="Andreopoulos W."/>
            <person name="Hayes R.D."/>
            <person name="Ng V."/>
            <person name="Grigoriev I.V."/>
            <person name="Jackson S.A."/>
            <person name="Sutton T.D.S."/>
            <person name="Dobson A.D.W."/>
            <person name="Rama T."/>
        </authorList>
    </citation>
    <scope>NUCLEOTIDE SEQUENCE</scope>
    <source>
        <strain evidence="9">TRa018bII</strain>
    </source>
</reference>
<evidence type="ECO:0000256" key="2">
    <source>
        <dbReference type="ARBA" id="ARBA00022448"/>
    </source>
</evidence>
<dbReference type="OrthoDB" id="2441642at2759"/>
<evidence type="ECO:0000256" key="4">
    <source>
        <dbReference type="ARBA" id="ARBA00022989"/>
    </source>
</evidence>
<feature type="transmembrane region" description="Helical" evidence="7">
    <location>
        <begin position="47"/>
        <end position="67"/>
    </location>
</feature>
<protein>
    <submittedName>
        <fullName evidence="9">MFS transporter</fullName>
    </submittedName>
</protein>
<dbReference type="InterPro" id="IPR011701">
    <property type="entry name" value="MFS"/>
</dbReference>
<gene>
    <name evidence="9" type="ORF">BJ875DRAFT_463277</name>
</gene>
<dbReference type="Proteomes" id="UP000824998">
    <property type="component" value="Unassembled WGS sequence"/>
</dbReference>
<organism evidence="9 10">
    <name type="scientific">Amylocarpus encephaloides</name>
    <dbReference type="NCBI Taxonomy" id="45428"/>
    <lineage>
        <taxon>Eukaryota</taxon>
        <taxon>Fungi</taxon>
        <taxon>Dikarya</taxon>
        <taxon>Ascomycota</taxon>
        <taxon>Pezizomycotina</taxon>
        <taxon>Leotiomycetes</taxon>
        <taxon>Helotiales</taxon>
        <taxon>Helotiales incertae sedis</taxon>
        <taxon>Amylocarpus</taxon>
    </lineage>
</organism>
<evidence type="ECO:0000256" key="5">
    <source>
        <dbReference type="ARBA" id="ARBA00023136"/>
    </source>
</evidence>